<evidence type="ECO:0000313" key="11">
    <source>
        <dbReference type="EMBL" id="KAH0567418.1"/>
    </source>
</evidence>
<gene>
    <name evidence="11" type="ORF">KQX54_009803</name>
</gene>
<evidence type="ECO:0000256" key="3">
    <source>
        <dbReference type="ARBA" id="ARBA00022606"/>
    </source>
</evidence>
<feature type="transmembrane region" description="Helical" evidence="10">
    <location>
        <begin position="142"/>
        <end position="163"/>
    </location>
</feature>
<dbReference type="Proteomes" id="UP000826195">
    <property type="component" value="Unassembled WGS sequence"/>
</dbReference>
<dbReference type="AlphaFoldDB" id="A0AAV7J6X9"/>
<dbReference type="EMBL" id="JAHXZJ010000001">
    <property type="protein sequence ID" value="KAH0567418.1"/>
    <property type="molecule type" value="Genomic_DNA"/>
</dbReference>
<dbReference type="GO" id="GO:0005886">
    <property type="term" value="C:plasma membrane"/>
    <property type="evidence" value="ECO:0007669"/>
    <property type="project" value="UniProtKB-SubCell"/>
</dbReference>
<organism evidence="11 12">
    <name type="scientific">Cotesia glomerata</name>
    <name type="common">Lepidopteran parasitic wasp</name>
    <name type="synonym">Apanteles glomeratus</name>
    <dbReference type="NCBI Taxonomy" id="32391"/>
    <lineage>
        <taxon>Eukaryota</taxon>
        <taxon>Metazoa</taxon>
        <taxon>Ecdysozoa</taxon>
        <taxon>Arthropoda</taxon>
        <taxon>Hexapoda</taxon>
        <taxon>Insecta</taxon>
        <taxon>Pterygota</taxon>
        <taxon>Neoptera</taxon>
        <taxon>Endopterygota</taxon>
        <taxon>Hymenoptera</taxon>
        <taxon>Apocrita</taxon>
        <taxon>Ichneumonoidea</taxon>
        <taxon>Braconidae</taxon>
        <taxon>Microgastrinae</taxon>
        <taxon>Cotesia</taxon>
    </lineage>
</organism>
<evidence type="ECO:0000256" key="4">
    <source>
        <dbReference type="ARBA" id="ARBA00022692"/>
    </source>
</evidence>
<evidence type="ECO:0008006" key="13">
    <source>
        <dbReference type="Google" id="ProtNLM"/>
    </source>
</evidence>
<evidence type="ECO:0000256" key="8">
    <source>
        <dbReference type="ARBA" id="ARBA00023170"/>
    </source>
</evidence>
<keyword evidence="2" id="KW-1003">Cell membrane</keyword>
<sequence>MALGFWPSENPSLPYRLLSYIQLPLNFGMFLAIFNFVRLYAHNMALLTKSFGVMTTYLSTTLKITCFLINRKEALELHRTLDPHFTKLAQERQMKKIIFKKFTSLKLITCYLIFREIIKGLLTSVGFWPRENPSLPYRLLSYIQLPLNFGVFLAIFNFVRLYANNLTILTESFSILGSYLSTSFKVTYFLINRREILELHPGRFPSASL</sequence>
<keyword evidence="12" id="KW-1185">Reference proteome</keyword>
<keyword evidence="5" id="KW-0552">Olfaction</keyword>
<evidence type="ECO:0000256" key="7">
    <source>
        <dbReference type="ARBA" id="ARBA00023136"/>
    </source>
</evidence>
<keyword evidence="7 10" id="KW-0472">Membrane</keyword>
<reference evidence="11 12" key="1">
    <citation type="journal article" date="2021" name="J. Hered.">
        <title>A chromosome-level genome assembly of the parasitoid wasp, Cotesia glomerata (Hymenoptera: Braconidae).</title>
        <authorList>
            <person name="Pinto B.J."/>
            <person name="Weis J.J."/>
            <person name="Gamble T."/>
            <person name="Ode P.J."/>
            <person name="Paul R."/>
            <person name="Zaspel J.M."/>
        </authorList>
    </citation>
    <scope>NUCLEOTIDE SEQUENCE [LARGE SCALE GENOMIC DNA]</scope>
    <source>
        <strain evidence="11">CgM1</strain>
    </source>
</reference>
<dbReference type="InterPro" id="IPR004117">
    <property type="entry name" value="7tm6_olfct_rcpt"/>
</dbReference>
<proteinExistence type="predicted"/>
<keyword evidence="8" id="KW-0675">Receptor</keyword>
<evidence type="ECO:0000256" key="10">
    <source>
        <dbReference type="SAM" id="Phobius"/>
    </source>
</evidence>
<evidence type="ECO:0000256" key="1">
    <source>
        <dbReference type="ARBA" id="ARBA00004651"/>
    </source>
</evidence>
<comment type="caution">
    <text evidence="11">The sequence shown here is derived from an EMBL/GenBank/DDBJ whole genome shotgun (WGS) entry which is preliminary data.</text>
</comment>
<keyword evidence="6 10" id="KW-1133">Transmembrane helix</keyword>
<protein>
    <recommendedName>
        <fullName evidence="13">Odorant receptor</fullName>
    </recommendedName>
</protein>
<keyword evidence="4 10" id="KW-0812">Transmembrane</keyword>
<name>A0AAV7J6X9_COTGL</name>
<dbReference type="PANTHER" id="PTHR21137">
    <property type="entry name" value="ODORANT RECEPTOR"/>
    <property type="match status" value="1"/>
</dbReference>
<keyword evidence="3" id="KW-0716">Sensory transduction</keyword>
<dbReference type="GO" id="GO:0007165">
    <property type="term" value="P:signal transduction"/>
    <property type="evidence" value="ECO:0007669"/>
    <property type="project" value="UniProtKB-KW"/>
</dbReference>
<dbReference type="GO" id="GO:0005549">
    <property type="term" value="F:odorant binding"/>
    <property type="evidence" value="ECO:0007669"/>
    <property type="project" value="InterPro"/>
</dbReference>
<comment type="subcellular location">
    <subcellularLocation>
        <location evidence="1">Cell membrane</location>
        <topology evidence="1">Multi-pass membrane protein</topology>
    </subcellularLocation>
</comment>
<dbReference type="PANTHER" id="PTHR21137:SF35">
    <property type="entry name" value="ODORANT RECEPTOR 19A-RELATED"/>
    <property type="match status" value="1"/>
</dbReference>
<evidence type="ECO:0000256" key="9">
    <source>
        <dbReference type="ARBA" id="ARBA00023224"/>
    </source>
</evidence>
<accession>A0AAV7J6X9</accession>
<feature type="transmembrane region" description="Helical" evidence="10">
    <location>
        <begin position="102"/>
        <end position="122"/>
    </location>
</feature>
<feature type="transmembrane region" description="Helical" evidence="10">
    <location>
        <begin position="20"/>
        <end position="41"/>
    </location>
</feature>
<evidence type="ECO:0000313" key="12">
    <source>
        <dbReference type="Proteomes" id="UP000826195"/>
    </source>
</evidence>
<evidence type="ECO:0000256" key="2">
    <source>
        <dbReference type="ARBA" id="ARBA00022475"/>
    </source>
</evidence>
<evidence type="ECO:0000256" key="5">
    <source>
        <dbReference type="ARBA" id="ARBA00022725"/>
    </source>
</evidence>
<evidence type="ECO:0000256" key="6">
    <source>
        <dbReference type="ARBA" id="ARBA00022989"/>
    </source>
</evidence>
<dbReference type="GO" id="GO:0004984">
    <property type="term" value="F:olfactory receptor activity"/>
    <property type="evidence" value="ECO:0007669"/>
    <property type="project" value="InterPro"/>
</dbReference>
<keyword evidence="9" id="KW-0807">Transducer</keyword>